<feature type="transmembrane region" description="Helical" evidence="11">
    <location>
        <begin position="185"/>
        <end position="207"/>
    </location>
</feature>
<evidence type="ECO:0000256" key="10">
    <source>
        <dbReference type="SAM" id="MobiDB-lite"/>
    </source>
</evidence>
<proteinExistence type="inferred from homology"/>
<keyword evidence="8 11" id="KW-0472">Membrane</keyword>
<evidence type="ECO:0000256" key="1">
    <source>
        <dbReference type="ARBA" id="ARBA00004651"/>
    </source>
</evidence>
<dbReference type="InterPro" id="IPR000644">
    <property type="entry name" value="CBS_dom"/>
</dbReference>
<evidence type="ECO:0000313" key="14">
    <source>
        <dbReference type="Proteomes" id="UP001596031"/>
    </source>
</evidence>
<evidence type="ECO:0000256" key="4">
    <source>
        <dbReference type="ARBA" id="ARBA00022692"/>
    </source>
</evidence>
<feature type="transmembrane region" description="Helical" evidence="11">
    <location>
        <begin position="119"/>
        <end position="139"/>
    </location>
</feature>
<evidence type="ECO:0000256" key="3">
    <source>
        <dbReference type="ARBA" id="ARBA00022475"/>
    </source>
</evidence>
<dbReference type="SMART" id="SM01091">
    <property type="entry name" value="CorC_HlyC"/>
    <property type="match status" value="1"/>
</dbReference>
<sequence length="538" mass="58224">MEWFVDPNIWIGFATLVVLEIVLGIDNLIFIAILAEKLPPEQRERARLLGLLLAMLMRIALLTMVSWLVTLTAPLFSLGGLVFSGRDLILLAGGLFLLFKATMELHERIEGRAAQRGGVVDYAAFGVVVAQIIALDAVFSLDSVITAVGMVDELWVMMAAVVVSMGVMLFASSTLTRFVDAHPTVVVLCLSFLLMIGLSLVAEGFGFHIPKGYLYAAIGFSVVIEALNQLAGRSLAREEARLPLRERTADAILRMLGGKSEPPGAPTAPAAARPADAFEPAERNMVSGVLSLSQRSIRTIMTNRADISWIDIDASAEVIRGQIMVTPHSFFPVCKGQLDEIIGVVRARDLMADLALGGRIDPAHLRTPIIIPETGDVLRVMDTLKRSHGQLVLIADEYGTLQGLVTPIDILEAIAGEFPDEDEQPAVVRQAPGRWRIDGAADLHYVQQELGIDALVSESDDYASMAGFMLERLGTLPAVGERVTLDDLRFEVAEVEDRRIAAVLVTRVEPPAGRRPGRTQRGPGVPGTRAQARPTGPP</sequence>
<dbReference type="InterPro" id="IPR046342">
    <property type="entry name" value="CBS_dom_sf"/>
</dbReference>
<feature type="transmembrane region" description="Helical" evidence="11">
    <location>
        <begin position="154"/>
        <end position="173"/>
    </location>
</feature>
<keyword evidence="3" id="KW-1003">Cell membrane</keyword>
<evidence type="ECO:0000256" key="11">
    <source>
        <dbReference type="SAM" id="Phobius"/>
    </source>
</evidence>
<keyword evidence="7 9" id="KW-0129">CBS domain</keyword>
<evidence type="ECO:0000256" key="9">
    <source>
        <dbReference type="PROSITE-ProRule" id="PRU00703"/>
    </source>
</evidence>
<dbReference type="Pfam" id="PF03741">
    <property type="entry name" value="TerC"/>
    <property type="match status" value="1"/>
</dbReference>
<keyword evidence="4 11" id="KW-0812">Transmembrane</keyword>
<organism evidence="13 14">
    <name type="scientific">Massilia jejuensis</name>
    <dbReference type="NCBI Taxonomy" id="648894"/>
    <lineage>
        <taxon>Bacteria</taxon>
        <taxon>Pseudomonadati</taxon>
        <taxon>Pseudomonadota</taxon>
        <taxon>Betaproteobacteria</taxon>
        <taxon>Burkholderiales</taxon>
        <taxon>Oxalobacteraceae</taxon>
        <taxon>Telluria group</taxon>
        <taxon>Massilia</taxon>
    </lineage>
</organism>
<comment type="caution">
    <text evidence="13">The sequence shown here is derived from an EMBL/GenBank/DDBJ whole genome shotgun (WGS) entry which is preliminary data.</text>
</comment>
<dbReference type="RefSeq" id="WP_379723188.1">
    <property type="nucleotide sequence ID" value="NZ_JBHSMS010000047.1"/>
</dbReference>
<feature type="transmembrane region" description="Helical" evidence="11">
    <location>
        <begin position="12"/>
        <end position="35"/>
    </location>
</feature>
<gene>
    <name evidence="13" type="ORF">ACFPOU_15845</name>
</gene>
<keyword evidence="5" id="KW-0677">Repeat</keyword>
<evidence type="ECO:0000256" key="8">
    <source>
        <dbReference type="ARBA" id="ARBA00023136"/>
    </source>
</evidence>
<name>A0ABW0PIV5_9BURK</name>
<feature type="region of interest" description="Disordered" evidence="10">
    <location>
        <begin position="509"/>
        <end position="538"/>
    </location>
</feature>
<feature type="transmembrane region" description="Helical" evidence="11">
    <location>
        <begin position="75"/>
        <end position="99"/>
    </location>
</feature>
<evidence type="ECO:0000256" key="7">
    <source>
        <dbReference type="ARBA" id="ARBA00023122"/>
    </source>
</evidence>
<dbReference type="SUPFAM" id="SSF56176">
    <property type="entry name" value="FAD-binding/transporter-associated domain-like"/>
    <property type="match status" value="1"/>
</dbReference>
<dbReference type="Gene3D" id="3.10.580.10">
    <property type="entry name" value="CBS-domain"/>
    <property type="match status" value="1"/>
</dbReference>
<evidence type="ECO:0000256" key="5">
    <source>
        <dbReference type="ARBA" id="ARBA00022737"/>
    </source>
</evidence>
<dbReference type="InterPro" id="IPR044751">
    <property type="entry name" value="Ion_transp-like_CBS"/>
</dbReference>
<evidence type="ECO:0000259" key="12">
    <source>
        <dbReference type="PROSITE" id="PS51371"/>
    </source>
</evidence>
<feature type="transmembrane region" description="Helical" evidence="11">
    <location>
        <begin position="47"/>
        <end position="69"/>
    </location>
</feature>
<dbReference type="InterPro" id="IPR016169">
    <property type="entry name" value="FAD-bd_PCMH_sub2"/>
</dbReference>
<dbReference type="PANTHER" id="PTHR22777:SF15">
    <property type="entry name" value="UPF0053 INNER MEMBRANE PROTEIN YOAE"/>
    <property type="match status" value="1"/>
</dbReference>
<dbReference type="Pfam" id="PF03471">
    <property type="entry name" value="CorC_HlyC"/>
    <property type="match status" value="1"/>
</dbReference>
<comment type="subcellular location">
    <subcellularLocation>
        <location evidence="1">Cell membrane</location>
        <topology evidence="1">Multi-pass membrane protein</topology>
    </subcellularLocation>
</comment>
<dbReference type="Pfam" id="PF00571">
    <property type="entry name" value="CBS"/>
    <property type="match status" value="1"/>
</dbReference>
<protein>
    <submittedName>
        <fullName evidence="13">TerC family protein</fullName>
    </submittedName>
</protein>
<dbReference type="Proteomes" id="UP001596031">
    <property type="component" value="Unassembled WGS sequence"/>
</dbReference>
<evidence type="ECO:0000256" key="2">
    <source>
        <dbReference type="ARBA" id="ARBA00006337"/>
    </source>
</evidence>
<keyword evidence="6 11" id="KW-1133">Transmembrane helix</keyword>
<dbReference type="CDD" id="cd04590">
    <property type="entry name" value="CBS_pair_CorC_HlyC_assoc"/>
    <property type="match status" value="1"/>
</dbReference>
<dbReference type="EMBL" id="JBHSMS010000047">
    <property type="protein sequence ID" value="MFC5512594.1"/>
    <property type="molecule type" value="Genomic_DNA"/>
</dbReference>
<dbReference type="InterPro" id="IPR005170">
    <property type="entry name" value="Transptr-assoc_dom"/>
</dbReference>
<feature type="domain" description="CBS" evidence="12">
    <location>
        <begin position="364"/>
        <end position="421"/>
    </location>
</feature>
<dbReference type="Gene3D" id="3.30.465.10">
    <property type="match status" value="1"/>
</dbReference>
<reference evidence="14" key="1">
    <citation type="journal article" date="2019" name="Int. J. Syst. Evol. Microbiol.">
        <title>The Global Catalogue of Microorganisms (GCM) 10K type strain sequencing project: providing services to taxonomists for standard genome sequencing and annotation.</title>
        <authorList>
            <consortium name="The Broad Institute Genomics Platform"/>
            <consortium name="The Broad Institute Genome Sequencing Center for Infectious Disease"/>
            <person name="Wu L."/>
            <person name="Ma J."/>
        </authorList>
    </citation>
    <scope>NUCLEOTIDE SEQUENCE [LARGE SCALE GENOMIC DNA]</scope>
    <source>
        <strain evidence="14">CCUG 38813</strain>
    </source>
</reference>
<dbReference type="InterPro" id="IPR005496">
    <property type="entry name" value="Integral_membrane_TerC"/>
</dbReference>
<evidence type="ECO:0000256" key="6">
    <source>
        <dbReference type="ARBA" id="ARBA00022989"/>
    </source>
</evidence>
<accession>A0ABW0PIV5</accession>
<dbReference type="PANTHER" id="PTHR22777">
    <property type="entry name" value="HEMOLYSIN-RELATED"/>
    <property type="match status" value="1"/>
</dbReference>
<dbReference type="InterPro" id="IPR036318">
    <property type="entry name" value="FAD-bd_PCMH-like_sf"/>
</dbReference>
<dbReference type="SUPFAM" id="SSF54631">
    <property type="entry name" value="CBS-domain pair"/>
    <property type="match status" value="1"/>
</dbReference>
<dbReference type="PROSITE" id="PS51371">
    <property type="entry name" value="CBS"/>
    <property type="match status" value="1"/>
</dbReference>
<comment type="similarity">
    <text evidence="2">Belongs to the UPF0053 family.</text>
</comment>
<keyword evidence="14" id="KW-1185">Reference proteome</keyword>
<feature type="compositionally biased region" description="Low complexity" evidence="10">
    <location>
        <begin position="519"/>
        <end position="529"/>
    </location>
</feature>
<evidence type="ECO:0000313" key="13">
    <source>
        <dbReference type="EMBL" id="MFC5512594.1"/>
    </source>
</evidence>